<evidence type="ECO:0000313" key="3">
    <source>
        <dbReference type="EMBL" id="EAU81595.1"/>
    </source>
</evidence>
<dbReference type="Gene3D" id="3.40.50.1010">
    <property type="entry name" value="5'-nuclease"/>
    <property type="match status" value="1"/>
</dbReference>
<dbReference type="VEuPathDB" id="FungiDB:CC1G_02611"/>
<feature type="region of interest" description="Disordered" evidence="1">
    <location>
        <begin position="34"/>
        <end position="116"/>
    </location>
</feature>
<evidence type="ECO:0000313" key="4">
    <source>
        <dbReference type="Proteomes" id="UP000001861"/>
    </source>
</evidence>
<dbReference type="Pfam" id="PF13638">
    <property type="entry name" value="PIN_4"/>
    <property type="match status" value="1"/>
</dbReference>
<accession>A8PBC3</accession>
<organism evidence="3 4">
    <name type="scientific">Coprinopsis cinerea (strain Okayama-7 / 130 / ATCC MYA-4618 / FGSC 9003)</name>
    <name type="common">Inky cap fungus</name>
    <name type="synonym">Hormographiella aspergillata</name>
    <dbReference type="NCBI Taxonomy" id="240176"/>
    <lineage>
        <taxon>Eukaryota</taxon>
        <taxon>Fungi</taxon>
        <taxon>Dikarya</taxon>
        <taxon>Basidiomycota</taxon>
        <taxon>Agaricomycotina</taxon>
        <taxon>Agaricomycetes</taxon>
        <taxon>Agaricomycetidae</taxon>
        <taxon>Agaricales</taxon>
        <taxon>Agaricineae</taxon>
        <taxon>Psathyrellaceae</taxon>
        <taxon>Coprinopsis</taxon>
    </lineage>
</organism>
<evidence type="ECO:0000259" key="2">
    <source>
        <dbReference type="Pfam" id="PF13638"/>
    </source>
</evidence>
<dbReference type="InterPro" id="IPR002716">
    <property type="entry name" value="PIN_dom"/>
</dbReference>
<dbReference type="RefSeq" id="XP_001840148.1">
    <property type="nucleotide sequence ID" value="XM_001840096.2"/>
</dbReference>
<dbReference type="STRING" id="240176.A8PBC3"/>
<dbReference type="KEGG" id="cci:CC1G_02611"/>
<name>A8PBC3_COPC7</name>
<reference evidence="3 4" key="1">
    <citation type="journal article" date="2010" name="Proc. Natl. Acad. Sci. U.S.A.">
        <title>Insights into evolution of multicellular fungi from the assembled chromosomes of the mushroom Coprinopsis cinerea (Coprinus cinereus).</title>
        <authorList>
            <person name="Stajich J.E."/>
            <person name="Wilke S.K."/>
            <person name="Ahren D."/>
            <person name="Au C.H."/>
            <person name="Birren B.W."/>
            <person name="Borodovsky M."/>
            <person name="Burns C."/>
            <person name="Canback B."/>
            <person name="Casselton L.A."/>
            <person name="Cheng C.K."/>
            <person name="Deng J."/>
            <person name="Dietrich F.S."/>
            <person name="Fargo D.C."/>
            <person name="Farman M.L."/>
            <person name="Gathman A.C."/>
            <person name="Goldberg J."/>
            <person name="Guigo R."/>
            <person name="Hoegger P.J."/>
            <person name="Hooker J.B."/>
            <person name="Huggins A."/>
            <person name="James T.Y."/>
            <person name="Kamada T."/>
            <person name="Kilaru S."/>
            <person name="Kodira C."/>
            <person name="Kues U."/>
            <person name="Kupfer D."/>
            <person name="Kwan H.S."/>
            <person name="Lomsadze A."/>
            <person name="Li W."/>
            <person name="Lilly W.W."/>
            <person name="Ma L.J."/>
            <person name="Mackey A.J."/>
            <person name="Manning G."/>
            <person name="Martin F."/>
            <person name="Muraguchi H."/>
            <person name="Natvig D.O."/>
            <person name="Palmerini H."/>
            <person name="Ramesh M.A."/>
            <person name="Rehmeyer C.J."/>
            <person name="Roe B.A."/>
            <person name="Shenoy N."/>
            <person name="Stanke M."/>
            <person name="Ter-Hovhannisyan V."/>
            <person name="Tunlid A."/>
            <person name="Velagapudi R."/>
            <person name="Vision T.J."/>
            <person name="Zeng Q."/>
            <person name="Zolan M.E."/>
            <person name="Pukkila P.J."/>
        </authorList>
    </citation>
    <scope>NUCLEOTIDE SEQUENCE [LARGE SCALE GENOMIC DNA]</scope>
    <source>
        <strain evidence="4">Okayama-7 / 130 / ATCC MYA-4618 / FGSC 9003</strain>
    </source>
</reference>
<dbReference type="AlphaFoldDB" id="A8PBC3"/>
<proteinExistence type="predicted"/>
<feature type="compositionally biased region" description="Polar residues" evidence="1">
    <location>
        <begin position="252"/>
        <end position="263"/>
    </location>
</feature>
<dbReference type="GeneID" id="6016780"/>
<feature type="compositionally biased region" description="Basic and acidic residues" evidence="1">
    <location>
        <begin position="88"/>
        <end position="101"/>
    </location>
</feature>
<feature type="compositionally biased region" description="Polar residues" evidence="1">
    <location>
        <begin position="49"/>
        <end position="60"/>
    </location>
</feature>
<evidence type="ECO:0000256" key="1">
    <source>
        <dbReference type="SAM" id="MobiDB-lite"/>
    </source>
</evidence>
<gene>
    <name evidence="3" type="ORF">CC1G_02611</name>
</gene>
<keyword evidence="4" id="KW-1185">Reference proteome</keyword>
<dbReference type="OMA" id="VRRTICC"/>
<dbReference type="InParanoid" id="A8PBC3"/>
<dbReference type="OrthoDB" id="69928at2759"/>
<feature type="region of interest" description="Disordered" evidence="1">
    <location>
        <begin position="252"/>
        <end position="335"/>
    </location>
</feature>
<dbReference type="EMBL" id="AACS02000004">
    <property type="protein sequence ID" value="EAU81595.1"/>
    <property type="molecule type" value="Genomic_DNA"/>
</dbReference>
<feature type="domain" description="PIN" evidence="2">
    <location>
        <begin position="123"/>
        <end position="202"/>
    </location>
</feature>
<comment type="caution">
    <text evidence="3">The sequence shown here is derived from an EMBL/GenBank/DDBJ whole genome shotgun (WGS) entry which is preliminary data.</text>
</comment>
<protein>
    <recommendedName>
        <fullName evidence="2">PIN domain-containing protein</fullName>
    </recommendedName>
</protein>
<dbReference type="Proteomes" id="UP000001861">
    <property type="component" value="Unassembled WGS sequence"/>
</dbReference>
<sequence length="366" mass="40014">MPDAKVNIASNKLAMSRALGAAFLNHQVEQLEKSVTGTGSGNWRDRRNGQTNGHVASNSPRRGPNSPGAKVAPTRKRGEAPVATTPGTRDKANQREAEQRRMTSVSPTARKRADEEAKDADVVVVDASVLVHALYKVKKWCREGREEIVIVPLEALNTLDLLKKGNSSLAQRARAASRILEAQVGTNPRIRVQRDDAFVLWDTIPVKEATTCPEWVRRVICCAKWESEHVNEELSGAAPKNPKMVLAVLSSSPNVSPQTTTMRLESDSPVPLPAPNPHHHNKHEPRSSGSLVSAWASRAGIQLLEVEPTMPGRGAVEDDDRARRRRPSGNALVERPPAVMTMMEMVAQPSKTVRLLARGEKLDPDS</sequence>
<dbReference type="eggNOG" id="ENOG502SC47">
    <property type="taxonomic scope" value="Eukaryota"/>
</dbReference>